<evidence type="ECO:0000259" key="2">
    <source>
        <dbReference type="Pfam" id="PF00582"/>
    </source>
</evidence>
<dbReference type="PANTHER" id="PTHR46268:SF6">
    <property type="entry name" value="UNIVERSAL STRESS PROTEIN UP12"/>
    <property type="match status" value="1"/>
</dbReference>
<dbReference type="InterPro" id="IPR006015">
    <property type="entry name" value="Universal_stress_UspA"/>
</dbReference>
<organism evidence="3 4">
    <name type="scientific">Halotalea alkalilenta</name>
    <dbReference type="NCBI Taxonomy" id="376489"/>
    <lineage>
        <taxon>Bacteria</taxon>
        <taxon>Pseudomonadati</taxon>
        <taxon>Pseudomonadota</taxon>
        <taxon>Gammaproteobacteria</taxon>
        <taxon>Oceanospirillales</taxon>
        <taxon>Halomonadaceae</taxon>
        <taxon>Halotalea</taxon>
    </lineage>
</organism>
<dbReference type="Proteomes" id="UP000077875">
    <property type="component" value="Chromosome"/>
</dbReference>
<gene>
    <name evidence="3" type="ORF">A5892_11805</name>
</gene>
<name>A0A172YFL9_9GAMM</name>
<protein>
    <recommendedName>
        <fullName evidence="2">UspA domain-containing protein</fullName>
    </recommendedName>
</protein>
<dbReference type="PRINTS" id="PR01438">
    <property type="entry name" value="UNVRSLSTRESS"/>
</dbReference>
<proteinExistence type="inferred from homology"/>
<sequence length="156" mass="16780">MSSLKTLLFATDFSSGAAKASAAAATLARLSGARLHVIHAAILIERFLYGATDFAVSGADEKRMNETIVKESEKALDEFVTRYFKSAETGVVENLESRVIKASMPHESIIEEAERIGADIIILGTHGRSGLERVLMGSTAERVMRSSPIPVLTSRG</sequence>
<evidence type="ECO:0000256" key="1">
    <source>
        <dbReference type="ARBA" id="ARBA00008791"/>
    </source>
</evidence>
<dbReference type="InterPro" id="IPR006016">
    <property type="entry name" value="UspA"/>
</dbReference>
<dbReference type="SUPFAM" id="SSF52402">
    <property type="entry name" value="Adenine nucleotide alpha hydrolases-like"/>
    <property type="match status" value="1"/>
</dbReference>
<evidence type="ECO:0000313" key="3">
    <source>
        <dbReference type="EMBL" id="ANF58068.1"/>
    </source>
</evidence>
<dbReference type="RefSeq" id="WP_064122974.1">
    <property type="nucleotide sequence ID" value="NZ_CP015243.1"/>
</dbReference>
<dbReference type="STRING" id="376489.A5892_11805"/>
<comment type="similarity">
    <text evidence="1">Belongs to the universal stress protein A family.</text>
</comment>
<dbReference type="Pfam" id="PF00582">
    <property type="entry name" value="Usp"/>
    <property type="match status" value="1"/>
</dbReference>
<dbReference type="CDD" id="cd00293">
    <property type="entry name" value="USP-like"/>
    <property type="match status" value="1"/>
</dbReference>
<dbReference type="AlphaFoldDB" id="A0A172YFL9"/>
<dbReference type="InterPro" id="IPR014729">
    <property type="entry name" value="Rossmann-like_a/b/a_fold"/>
</dbReference>
<dbReference type="EMBL" id="CP015243">
    <property type="protein sequence ID" value="ANF58068.1"/>
    <property type="molecule type" value="Genomic_DNA"/>
</dbReference>
<dbReference type="PANTHER" id="PTHR46268">
    <property type="entry name" value="STRESS RESPONSE PROTEIN NHAX"/>
    <property type="match status" value="1"/>
</dbReference>
<dbReference type="Gene3D" id="3.40.50.620">
    <property type="entry name" value="HUPs"/>
    <property type="match status" value="1"/>
</dbReference>
<keyword evidence="4" id="KW-1185">Reference proteome</keyword>
<evidence type="ECO:0000313" key="4">
    <source>
        <dbReference type="Proteomes" id="UP000077875"/>
    </source>
</evidence>
<accession>A0A172YFL9</accession>
<reference evidence="3 4" key="1">
    <citation type="submission" date="2016-04" db="EMBL/GenBank/DDBJ databases">
        <title>Complete Genome Sequence of Halotalea alkalilenta IHB B 13600.</title>
        <authorList>
            <person name="Swarnkar M.K."/>
            <person name="Sharma A."/>
            <person name="Kaushal K."/>
            <person name="Soni R."/>
            <person name="Rana S."/>
            <person name="Singh A.K."/>
            <person name="Gulati A."/>
        </authorList>
    </citation>
    <scope>NUCLEOTIDE SEQUENCE [LARGE SCALE GENOMIC DNA]</scope>
    <source>
        <strain evidence="3 4">IHB B 13600</strain>
    </source>
</reference>
<dbReference type="KEGG" id="haa:A5892_11805"/>
<feature type="domain" description="UspA" evidence="2">
    <location>
        <begin position="5"/>
        <end position="153"/>
    </location>
</feature>